<dbReference type="PANTHER" id="PTHR43022">
    <property type="entry name" value="PROTEIN SMF"/>
    <property type="match status" value="1"/>
</dbReference>
<comment type="caution">
    <text evidence="3">The sequence shown here is derived from an EMBL/GenBank/DDBJ whole genome shotgun (WGS) entry which is preliminary data.</text>
</comment>
<accession>A0ABV5WNQ7</accession>
<evidence type="ECO:0000259" key="2">
    <source>
        <dbReference type="Pfam" id="PF02481"/>
    </source>
</evidence>
<organism evidence="3 4">
    <name type="scientific">Ectobacillus funiculus</name>
    <dbReference type="NCBI Taxonomy" id="137993"/>
    <lineage>
        <taxon>Bacteria</taxon>
        <taxon>Bacillati</taxon>
        <taxon>Bacillota</taxon>
        <taxon>Bacilli</taxon>
        <taxon>Bacillales</taxon>
        <taxon>Bacillaceae</taxon>
        <taxon>Ectobacillus</taxon>
    </lineage>
</organism>
<dbReference type="PANTHER" id="PTHR43022:SF1">
    <property type="entry name" value="PROTEIN SMF"/>
    <property type="match status" value="1"/>
</dbReference>
<dbReference type="Gene3D" id="3.40.50.450">
    <property type="match status" value="1"/>
</dbReference>
<protein>
    <submittedName>
        <fullName evidence="3">DNA-processing protein DprA</fullName>
    </submittedName>
</protein>
<dbReference type="NCBIfam" id="TIGR00732">
    <property type="entry name" value="dprA"/>
    <property type="match status" value="1"/>
</dbReference>
<dbReference type="EMBL" id="JBHMAF010000196">
    <property type="protein sequence ID" value="MFB9762284.1"/>
    <property type="molecule type" value="Genomic_DNA"/>
</dbReference>
<dbReference type="Proteomes" id="UP001589609">
    <property type="component" value="Unassembled WGS sequence"/>
</dbReference>
<dbReference type="InterPro" id="IPR003488">
    <property type="entry name" value="DprA"/>
</dbReference>
<dbReference type="InterPro" id="IPR057666">
    <property type="entry name" value="DrpA_SLOG"/>
</dbReference>
<dbReference type="Pfam" id="PF02481">
    <property type="entry name" value="DNA_processg_A"/>
    <property type="match status" value="1"/>
</dbReference>
<feature type="domain" description="Smf/DprA SLOG" evidence="2">
    <location>
        <begin position="79"/>
        <end position="286"/>
    </location>
</feature>
<reference evidence="3 4" key="1">
    <citation type="submission" date="2024-09" db="EMBL/GenBank/DDBJ databases">
        <authorList>
            <person name="Sun Q."/>
            <person name="Mori K."/>
        </authorList>
    </citation>
    <scope>NUCLEOTIDE SEQUENCE [LARGE SCALE GENOMIC DNA]</scope>
    <source>
        <strain evidence="3 4">JCM 11201</strain>
    </source>
</reference>
<sequence length="287" mass="32725">MKRERLLHLHHSLADNWRAMECLLRWDPDLKQLYNLSPHDFSSLLAISSKRAAQLYSTLHSITISSILDGLQRHDICYTTIFDDTYPSLLKEIADPPFVLYGKGDLFLMQHEKKLAVVGTRRPSHYGILSVQSILSELLKEDWVIVSGMAYGIDMAAHISAAHQNRYTIAVLGGGFRYIYPKDNYTVLQKHSQYVLYVTEYPPHFRPQKWYFPRRNRIISGLSKGVVVVEAKERSGSLITVDCALEQNREVFAIPGPIHMETSAGTNWLIQQGAKLVLHAADITEEF</sequence>
<evidence type="ECO:0000313" key="4">
    <source>
        <dbReference type="Proteomes" id="UP001589609"/>
    </source>
</evidence>
<name>A0ABV5WNQ7_9BACI</name>
<dbReference type="SUPFAM" id="SSF102405">
    <property type="entry name" value="MCP/YpsA-like"/>
    <property type="match status" value="1"/>
</dbReference>
<keyword evidence="4" id="KW-1185">Reference proteome</keyword>
<gene>
    <name evidence="3" type="primary">dprA</name>
    <name evidence="3" type="ORF">ACFFMS_29090</name>
</gene>
<evidence type="ECO:0000313" key="3">
    <source>
        <dbReference type="EMBL" id="MFB9762284.1"/>
    </source>
</evidence>
<dbReference type="RefSeq" id="WP_379952334.1">
    <property type="nucleotide sequence ID" value="NZ_JBHMAF010000196.1"/>
</dbReference>
<comment type="similarity">
    <text evidence="1">Belongs to the DprA/Smf family.</text>
</comment>
<proteinExistence type="inferred from homology"/>
<evidence type="ECO:0000256" key="1">
    <source>
        <dbReference type="ARBA" id="ARBA00006525"/>
    </source>
</evidence>